<feature type="compositionally biased region" description="Basic and acidic residues" evidence="4">
    <location>
        <begin position="414"/>
        <end position="425"/>
    </location>
</feature>
<evidence type="ECO:0000256" key="1">
    <source>
        <dbReference type="ARBA" id="ARBA00022737"/>
    </source>
</evidence>
<feature type="compositionally biased region" description="Basic and acidic residues" evidence="4">
    <location>
        <begin position="435"/>
        <end position="461"/>
    </location>
</feature>
<dbReference type="Gene3D" id="3.30.70.330">
    <property type="match status" value="4"/>
</dbReference>
<evidence type="ECO:0000256" key="3">
    <source>
        <dbReference type="PROSITE-ProRule" id="PRU00176"/>
    </source>
</evidence>
<accession>A0A0N5A8A0</accession>
<organism evidence="6 7">
    <name type="scientific">Syphacia muris</name>
    <dbReference type="NCBI Taxonomy" id="451379"/>
    <lineage>
        <taxon>Eukaryota</taxon>
        <taxon>Metazoa</taxon>
        <taxon>Ecdysozoa</taxon>
        <taxon>Nematoda</taxon>
        <taxon>Chromadorea</taxon>
        <taxon>Rhabditida</taxon>
        <taxon>Spirurina</taxon>
        <taxon>Oxyuridomorpha</taxon>
        <taxon>Oxyuroidea</taxon>
        <taxon>Oxyuridae</taxon>
        <taxon>Syphacia</taxon>
    </lineage>
</organism>
<dbReference type="SMART" id="SM00360">
    <property type="entry name" value="RRM"/>
    <property type="match status" value="4"/>
</dbReference>
<protein>
    <submittedName>
        <fullName evidence="7">Bm7255</fullName>
    </submittedName>
</protein>
<dbReference type="CDD" id="cd12254">
    <property type="entry name" value="RRM_hnRNPH_ESRPs_RBM12_like"/>
    <property type="match status" value="1"/>
</dbReference>
<dbReference type="PROSITE" id="PS50102">
    <property type="entry name" value="RRM"/>
    <property type="match status" value="2"/>
</dbReference>
<keyword evidence="2 3" id="KW-0694">RNA-binding</keyword>
<name>A0A0N5A8A0_9BILA</name>
<dbReference type="InterPro" id="IPR012677">
    <property type="entry name" value="Nucleotide-bd_a/b_plait_sf"/>
</dbReference>
<feature type="region of interest" description="Disordered" evidence="4">
    <location>
        <begin position="583"/>
        <end position="684"/>
    </location>
</feature>
<dbReference type="InterPro" id="IPR035979">
    <property type="entry name" value="RBD_domain_sf"/>
</dbReference>
<feature type="region of interest" description="Disordered" evidence="4">
    <location>
        <begin position="699"/>
        <end position="737"/>
    </location>
</feature>
<feature type="domain" description="RRM" evidence="5">
    <location>
        <begin position="851"/>
        <end position="929"/>
    </location>
</feature>
<proteinExistence type="predicted"/>
<reference evidence="7" key="1">
    <citation type="submission" date="2017-02" db="UniProtKB">
        <authorList>
            <consortium name="WormBaseParasite"/>
        </authorList>
    </citation>
    <scope>IDENTIFICATION</scope>
</reference>
<dbReference type="Pfam" id="PF00076">
    <property type="entry name" value="RRM_1"/>
    <property type="match status" value="1"/>
</dbReference>
<evidence type="ECO:0000256" key="4">
    <source>
        <dbReference type="SAM" id="MobiDB-lite"/>
    </source>
</evidence>
<dbReference type="SUPFAM" id="SSF54928">
    <property type="entry name" value="RNA-binding domain, RBD"/>
    <property type="match status" value="3"/>
</dbReference>
<dbReference type="InterPro" id="IPR000504">
    <property type="entry name" value="RRM_dom"/>
</dbReference>
<dbReference type="PANTHER" id="PTHR13976">
    <property type="entry name" value="HETEROGENEOUS NUCLEAR RIBONUCLEOPROTEIN-RELATED"/>
    <property type="match status" value="1"/>
</dbReference>
<keyword evidence="1" id="KW-0677">Repeat</keyword>
<evidence type="ECO:0000256" key="2">
    <source>
        <dbReference type="ARBA" id="ARBA00022884"/>
    </source>
</evidence>
<evidence type="ECO:0000259" key="5">
    <source>
        <dbReference type="PROSITE" id="PS50102"/>
    </source>
</evidence>
<dbReference type="WBParaSite" id="SMUV_0000028701-mRNA-1">
    <property type="protein sequence ID" value="SMUV_0000028701-mRNA-1"/>
    <property type="gene ID" value="SMUV_0000028701"/>
</dbReference>
<feature type="region of interest" description="Disordered" evidence="4">
    <location>
        <begin position="414"/>
        <end position="481"/>
    </location>
</feature>
<feature type="compositionally biased region" description="Polar residues" evidence="4">
    <location>
        <begin position="644"/>
        <end position="654"/>
    </location>
</feature>
<feature type="compositionally biased region" description="Low complexity" evidence="4">
    <location>
        <begin position="704"/>
        <end position="715"/>
    </location>
</feature>
<dbReference type="CDD" id="cd00590">
    <property type="entry name" value="RRM_SF"/>
    <property type="match status" value="1"/>
</dbReference>
<dbReference type="GO" id="GO:0003723">
    <property type="term" value="F:RNA binding"/>
    <property type="evidence" value="ECO:0007669"/>
    <property type="project" value="UniProtKB-UniRule"/>
</dbReference>
<evidence type="ECO:0000313" key="7">
    <source>
        <dbReference type="WBParaSite" id="SMUV_0000028701-mRNA-1"/>
    </source>
</evidence>
<dbReference type="STRING" id="451379.A0A0N5A8A0"/>
<dbReference type="AlphaFoldDB" id="A0A0N5A8A0"/>
<evidence type="ECO:0000313" key="6">
    <source>
        <dbReference type="Proteomes" id="UP000046393"/>
    </source>
</evidence>
<sequence length="932" mass="102634">MSWIIRLQHLPLSANAADIRAFFVGLRIPDGAVHIVGGVDGDAFIGFATDEDARQAMTYDQRRIHDQRVRLLLSSRVEMETVIAKARAGELGGVENLPISPKGDDPQAVIVRQLASASSDYLQCGTQSAMPGSAEVFGLRNGSSRPGSELGHGADYHQQEYSRGRQASVVTSQHVIPWQDPKVLNVLSQTGSSQTSSSIPVYQQSSREERFGHFDQEPFQGYNASLQPPSAGNGFNQVYQSSAIVPSVLSNQTYQSAAAVVVPQVIANQIASSSSAVTSSSTSANAQNSYTPFSGHNAPIFPPVPVRRAEKPENYFVELSRLPTELLRPSALEQFLRPTVPLTLSSVKVVFDPKGFPLHSLVRFENAKDAESVLNRDGEQGIRIRECTKAMFDSAIDGSVLNLANNLAFKGNFKDNDLDHGRETSMRSMPGRTHYAMDRRDNGFRRDDRIRPSRDSEDRNLFRPPRRGRSRSPPQDYHELKRRREDGRYYIEFINLPFRVTESEIRQYFGPLCEPIRVSRAYYEDGKPSDRWVIEFGTKELADRAFHLKGKIQDRLLRARWLTEQEAEALLAIPDKFGMQRREEYEKKQAGESEGNYGHSRDTYFSKNHFNQAPARDSVGLLGGPPSAVVPHHLPSSGLPRPSFQGNHSSQSLPKPSGLLQRFPGPRHPRANGPLLQGTPRPPLIPPPTFFGAVPSSNIKQRGPPSQSLPLQPSLINGPRANNSFNGSARRPGNGPVNATQTNKSCVVLANVPDTATDAELAQFLHIHPSRISDKTRKRMLDGSVYIDLSSVEDASRAASRCNRQQLGNNCILVTAITHEKMMEGLEKKVAFSEQKEIEPDVIASVGPPGTVISCHGFPPDITLNDVMQFFDKYSLVENSVRIKLDDSGNPTGECLLAVGSPQEAAKAVMLLSGRRLNGSTVTMTVIKSPSA</sequence>
<feature type="domain" description="RRM" evidence="5">
    <location>
        <begin position="3"/>
        <end position="76"/>
    </location>
</feature>
<keyword evidence="6" id="KW-1185">Reference proteome</keyword>
<dbReference type="CDD" id="cd12510">
    <property type="entry name" value="RRM1_RBM12_like"/>
    <property type="match status" value="1"/>
</dbReference>
<dbReference type="InterPro" id="IPR050666">
    <property type="entry name" value="ESRP"/>
</dbReference>
<dbReference type="Proteomes" id="UP000046393">
    <property type="component" value="Unplaced"/>
</dbReference>